<keyword evidence="1" id="KW-1133">Transmembrane helix</keyword>
<evidence type="ECO:0000313" key="2">
    <source>
        <dbReference type="EMBL" id="XCC57349.1"/>
    </source>
</evidence>
<feature type="transmembrane region" description="Helical" evidence="1">
    <location>
        <begin position="20"/>
        <end position="39"/>
    </location>
</feature>
<gene>
    <name evidence="2" type="ORF">NKE59_07575</name>
</gene>
<sequence>MSKLEHSHASPQLKWSDYVFISLLGINLIVVVLLGRNIYIQGDKLEQARKNAELVMAWADGVDEDMSAGKPISPEKCTPASDKDLKTLKFQPNTWGECLNSLFGPKGKFPEITNTFVKNGPIWVKKCDREHFESKGALLFERLQPGPSGSHVASELKDTDVLISGMEFRINLCDRGFHLIKIGEAKL</sequence>
<dbReference type="RefSeq" id="WP_353438379.1">
    <property type="nucleotide sequence ID" value="NZ_CP099959.1"/>
</dbReference>
<organism evidence="2">
    <name type="scientific">Polynucleobacter sp. UK-FUSCHL-C3</name>
    <dbReference type="NCBI Taxonomy" id="2955208"/>
    <lineage>
        <taxon>Bacteria</taxon>
        <taxon>Pseudomonadati</taxon>
        <taxon>Pseudomonadota</taxon>
        <taxon>Betaproteobacteria</taxon>
        <taxon>Burkholderiales</taxon>
        <taxon>Burkholderiaceae</taxon>
        <taxon>Polynucleobacter</taxon>
    </lineage>
</organism>
<dbReference type="EMBL" id="CP099959">
    <property type="protein sequence ID" value="XCC57349.1"/>
    <property type="molecule type" value="Genomic_DNA"/>
</dbReference>
<keyword evidence="1" id="KW-0472">Membrane</keyword>
<evidence type="ECO:0000256" key="1">
    <source>
        <dbReference type="SAM" id="Phobius"/>
    </source>
</evidence>
<reference evidence="2" key="1">
    <citation type="submission" date="2022-06" db="EMBL/GenBank/DDBJ databases">
        <title>New Polynucleobacter species.</title>
        <authorList>
            <person name="Hahn M.W."/>
        </authorList>
    </citation>
    <scope>NUCLEOTIDE SEQUENCE</scope>
    <source>
        <strain evidence="2">UK-FUSCHL-C3</strain>
    </source>
</reference>
<accession>A0AAU8A116</accession>
<dbReference type="AlphaFoldDB" id="A0AAU8A116"/>
<name>A0AAU8A116_9BURK</name>
<keyword evidence="1" id="KW-0812">Transmembrane</keyword>
<protein>
    <submittedName>
        <fullName evidence="2">Uncharacterized protein</fullName>
    </submittedName>
</protein>
<proteinExistence type="predicted"/>